<accession>A0A7X0NIB4</accession>
<dbReference type="Proteomes" id="UP000537141">
    <property type="component" value="Unassembled WGS sequence"/>
</dbReference>
<evidence type="ECO:0000259" key="2">
    <source>
        <dbReference type="Pfam" id="PF11845"/>
    </source>
</evidence>
<name>A0A7X0NIB4_9GAMM</name>
<feature type="signal peptide" evidence="1">
    <location>
        <begin position="1"/>
        <end position="23"/>
    </location>
</feature>
<keyword evidence="1" id="KW-0732">Signal</keyword>
<dbReference type="EMBL" id="JACHHU010000020">
    <property type="protein sequence ID" value="MBB6543831.1"/>
    <property type="molecule type" value="Genomic_DNA"/>
</dbReference>
<dbReference type="Pfam" id="PF11845">
    <property type="entry name" value="Tll0287-like"/>
    <property type="match status" value="1"/>
</dbReference>
<organism evidence="3 4">
    <name type="scientific">Thalassotalea piscium</name>
    <dbReference type="NCBI Taxonomy" id="1230533"/>
    <lineage>
        <taxon>Bacteria</taxon>
        <taxon>Pseudomonadati</taxon>
        <taxon>Pseudomonadota</taxon>
        <taxon>Gammaproteobacteria</taxon>
        <taxon>Alteromonadales</taxon>
        <taxon>Colwelliaceae</taxon>
        <taxon>Thalassotalea</taxon>
    </lineage>
</organism>
<proteinExistence type="predicted"/>
<dbReference type="InterPro" id="IPR021796">
    <property type="entry name" value="Tll0287-like_dom"/>
</dbReference>
<feature type="chain" id="PRO_5031172027" description="Tll0287-like domain-containing protein" evidence="1">
    <location>
        <begin position="24"/>
        <end position="189"/>
    </location>
</feature>
<dbReference type="RefSeq" id="WP_184424613.1">
    <property type="nucleotide sequence ID" value="NZ_AP027362.1"/>
</dbReference>
<protein>
    <recommendedName>
        <fullName evidence="2">Tll0287-like domain-containing protein</fullName>
    </recommendedName>
</protein>
<keyword evidence="4" id="KW-1185">Reference proteome</keyword>
<dbReference type="AlphaFoldDB" id="A0A7X0NIB4"/>
<comment type="caution">
    <text evidence="3">The sequence shown here is derived from an EMBL/GenBank/DDBJ whole genome shotgun (WGS) entry which is preliminary data.</text>
</comment>
<feature type="domain" description="Tll0287-like" evidence="2">
    <location>
        <begin position="53"/>
        <end position="185"/>
    </location>
</feature>
<gene>
    <name evidence="3" type="ORF">HNQ55_002354</name>
</gene>
<reference evidence="3 4" key="1">
    <citation type="submission" date="2020-08" db="EMBL/GenBank/DDBJ databases">
        <title>Genomic Encyclopedia of Type Strains, Phase IV (KMG-IV): sequencing the most valuable type-strain genomes for metagenomic binning, comparative biology and taxonomic classification.</title>
        <authorList>
            <person name="Goeker M."/>
        </authorList>
    </citation>
    <scope>NUCLEOTIDE SEQUENCE [LARGE SCALE GENOMIC DNA]</scope>
    <source>
        <strain evidence="3 4">DSM 26287</strain>
    </source>
</reference>
<sequence length="189" mass="20543">MKQNHLLYSAFITLLLPFGGAHATNLPSETELKAEAITIVKQFGGTLKPKLQQGIKQGGFEHAIKVCAIEAPKIAKELSNQTGWTVKRVSLKPRNSSAAPDEFERKVLESFNTQLAAGASISTLHYAETVGDEYRFMKPQPVEAVCLGCHGKAISEGVKTLITEHYPEDTATGYSLGEIRGAFSLVKKL</sequence>
<evidence type="ECO:0000313" key="4">
    <source>
        <dbReference type="Proteomes" id="UP000537141"/>
    </source>
</evidence>
<evidence type="ECO:0000313" key="3">
    <source>
        <dbReference type="EMBL" id="MBB6543831.1"/>
    </source>
</evidence>
<evidence type="ECO:0000256" key="1">
    <source>
        <dbReference type="SAM" id="SignalP"/>
    </source>
</evidence>